<feature type="domain" description="Peptidase S8/S53" evidence="7">
    <location>
        <begin position="66"/>
        <end position="181"/>
    </location>
</feature>
<name>A0A9E7R1M1_9EURY</name>
<gene>
    <name evidence="8" type="ORF">N0B31_18145</name>
</gene>
<protein>
    <submittedName>
        <fullName evidence="8">S8 family serine peptidase</fullName>
    </submittedName>
</protein>
<comment type="similarity">
    <text evidence="1 5">Belongs to the peptidase S8 family.</text>
</comment>
<accession>A0A9E7R1M1</accession>
<evidence type="ECO:0000256" key="6">
    <source>
        <dbReference type="SAM" id="MobiDB-lite"/>
    </source>
</evidence>
<feature type="region of interest" description="Disordered" evidence="6">
    <location>
        <begin position="107"/>
        <end position="138"/>
    </location>
</feature>
<feature type="active site" description="Charge relay system" evidence="5">
    <location>
        <position position="164"/>
    </location>
</feature>
<reference evidence="8" key="1">
    <citation type="submission" date="2022-09" db="EMBL/GenBank/DDBJ databases">
        <title>Diverse halophilic archaea isolated from saline environments.</title>
        <authorList>
            <person name="Cui H.-L."/>
        </authorList>
    </citation>
    <scope>NUCLEOTIDE SEQUENCE</scope>
    <source>
        <strain evidence="8">ZS-35-S2</strain>
    </source>
</reference>
<dbReference type="InterPro" id="IPR000209">
    <property type="entry name" value="Peptidase_S8/S53_dom"/>
</dbReference>
<evidence type="ECO:0000259" key="7">
    <source>
        <dbReference type="Pfam" id="PF00082"/>
    </source>
</evidence>
<keyword evidence="3 5" id="KW-0378">Hydrolase</keyword>
<dbReference type="PRINTS" id="PR00723">
    <property type="entry name" value="SUBTILISIN"/>
</dbReference>
<dbReference type="InterPro" id="IPR015500">
    <property type="entry name" value="Peptidase_S8_subtilisin-rel"/>
</dbReference>
<keyword evidence="2 5" id="KW-0645">Protease</keyword>
<dbReference type="InterPro" id="IPR050131">
    <property type="entry name" value="Peptidase_S8_subtilisin-like"/>
</dbReference>
<dbReference type="AlphaFoldDB" id="A0A9E7R1M1"/>
<dbReference type="Pfam" id="PF00082">
    <property type="entry name" value="Peptidase_S8"/>
    <property type="match status" value="2"/>
</dbReference>
<keyword evidence="9" id="KW-1185">Reference proteome</keyword>
<evidence type="ECO:0000256" key="2">
    <source>
        <dbReference type="ARBA" id="ARBA00022670"/>
    </source>
</evidence>
<dbReference type="KEGG" id="ssai:N0B31_18145"/>
<dbReference type="EMBL" id="CP104003">
    <property type="protein sequence ID" value="UWM54029.1"/>
    <property type="molecule type" value="Genomic_DNA"/>
</dbReference>
<dbReference type="PANTHER" id="PTHR43806:SF11">
    <property type="entry name" value="CEREVISIN-RELATED"/>
    <property type="match status" value="1"/>
</dbReference>
<dbReference type="InterPro" id="IPR022398">
    <property type="entry name" value="Peptidase_S8_His-AS"/>
</dbReference>
<evidence type="ECO:0000313" key="9">
    <source>
        <dbReference type="Proteomes" id="UP001057580"/>
    </source>
</evidence>
<sequence length="941" mass="97122">MTDDEDTTRFSRRTFMKGVGLTAAAAMVGSTPASAAHPIDLRFLNWRAVEARKVWDRGFRGRRDRTLALTDSGVEARHPDLGPWNGVTAQLVEDSNGDTEFKLLERTGPIPSDPSADELQEGFGTPKDPEEVDVFGDPSNKTFGWFNRDSRYGLYQKPRDDNGHGTHVSSIMAGSGRASTIDSENAEVDEPDATLLPGEFREYTVEANAGESVFASAFGANVNVYIVDADGREIAQSPVRKDSIVVEQPVEAAGTYTVQVRPRETEPATTGAGEQATAGVPTAGTLDRIAYGTTYETPTEAVANAEGVEVVGEGVRGGDSTDGQYALHPGVAPNAGVVGLQGLSDPTVALGNFGEEFKETFNIRSVNMSWGPLQGVPLGQVEQLGNRADVRRITEAGMLVVASAGNSFTPANGNGGPAAADEAISVVATDPFDGISTYSSGGIGGLDETSDDSAESNPLYLKPDVTAPGGDVGPDSAALIGVGTVTGTVGGAAPLPAGVGYPVPSTFELARAAKNGSSTTADSETPRDYTDKAGTSMSSPYTNGVAGLVAEAMEFGGDDRPAVLSLPEPVETGEDDVYRLKQVLLSTASETAFTAAPYHLGQNPGKAPTYDFGGRDPFEGYGRVNPDAAVDAVTRDLTPELVDPDPSDDEAVVEGTTTTEEELGLYVPEDSRATAGYVTVPAGGTLTASVTLSHLAGGNRGLAAGDPHVDLFVYDPAATERGEPAIAGRASGLTGTPSVSVSAPAADGEDAPTERTYVVVAKLVNVPGCVNGMDVRGHFDLAVAVSAAAGAAGGLTVEAGSRADDGTLFTAGQTNQVDVVVNAPSEAAEVRDVVPGSWTVKADLSDDVARVEQPGDSGPQYVYFETPAEGEETSYTYFAEAPTGLQESNAYTFGPAEAQPVDTDDAAPWTAVPNTTSGDKFVLGVSQSGEGLPGAGDLPSP</sequence>
<feature type="domain" description="Peptidase S8/S53" evidence="7">
    <location>
        <begin position="300"/>
        <end position="592"/>
    </location>
</feature>
<evidence type="ECO:0000256" key="1">
    <source>
        <dbReference type="ARBA" id="ARBA00011073"/>
    </source>
</evidence>
<evidence type="ECO:0000313" key="8">
    <source>
        <dbReference type="EMBL" id="UWM54029.1"/>
    </source>
</evidence>
<feature type="region of interest" description="Disordered" evidence="6">
    <location>
        <begin position="727"/>
        <end position="749"/>
    </location>
</feature>
<dbReference type="PROSITE" id="PS51318">
    <property type="entry name" value="TAT"/>
    <property type="match status" value="1"/>
</dbReference>
<dbReference type="PANTHER" id="PTHR43806">
    <property type="entry name" value="PEPTIDASE S8"/>
    <property type="match status" value="1"/>
</dbReference>
<dbReference type="Proteomes" id="UP001057580">
    <property type="component" value="Chromosome"/>
</dbReference>
<dbReference type="InterPro" id="IPR006311">
    <property type="entry name" value="TAT_signal"/>
</dbReference>
<keyword evidence="4 5" id="KW-0720">Serine protease</keyword>
<feature type="active site" description="Charge relay system" evidence="5">
    <location>
        <position position="71"/>
    </location>
</feature>
<dbReference type="InterPro" id="IPR036852">
    <property type="entry name" value="Peptidase_S8/S53_dom_sf"/>
</dbReference>
<organism evidence="8 9">
    <name type="scientific">Salinirubellus salinus</name>
    <dbReference type="NCBI Taxonomy" id="1364945"/>
    <lineage>
        <taxon>Archaea</taxon>
        <taxon>Methanobacteriati</taxon>
        <taxon>Methanobacteriota</taxon>
        <taxon>Stenosarchaea group</taxon>
        <taxon>Halobacteria</taxon>
        <taxon>Halobacteriales</taxon>
        <taxon>Natronomonadaceae</taxon>
        <taxon>Salinirubellus</taxon>
    </lineage>
</organism>
<evidence type="ECO:0000256" key="3">
    <source>
        <dbReference type="ARBA" id="ARBA00022801"/>
    </source>
</evidence>
<feature type="active site" description="Charge relay system" evidence="5">
    <location>
        <position position="536"/>
    </location>
</feature>
<dbReference type="Gene3D" id="3.40.50.200">
    <property type="entry name" value="Peptidase S8/S53 domain"/>
    <property type="match status" value="1"/>
</dbReference>
<feature type="region of interest" description="Disordered" evidence="6">
    <location>
        <begin position="899"/>
        <end position="941"/>
    </location>
</feature>
<feature type="region of interest" description="Disordered" evidence="6">
    <location>
        <begin position="439"/>
        <end position="458"/>
    </location>
</feature>
<dbReference type="Gene3D" id="2.60.120.380">
    <property type="match status" value="1"/>
</dbReference>
<dbReference type="RefSeq" id="WP_260593023.1">
    <property type="nucleotide sequence ID" value="NZ_CP104003.1"/>
</dbReference>
<dbReference type="GO" id="GO:0004252">
    <property type="term" value="F:serine-type endopeptidase activity"/>
    <property type="evidence" value="ECO:0007669"/>
    <property type="project" value="UniProtKB-UniRule"/>
</dbReference>
<evidence type="ECO:0000256" key="5">
    <source>
        <dbReference type="PROSITE-ProRule" id="PRU01240"/>
    </source>
</evidence>
<dbReference type="GeneID" id="74944385"/>
<proteinExistence type="inferred from homology"/>
<dbReference type="GO" id="GO:0006508">
    <property type="term" value="P:proteolysis"/>
    <property type="evidence" value="ECO:0007669"/>
    <property type="project" value="UniProtKB-KW"/>
</dbReference>
<feature type="region of interest" description="Disordered" evidence="6">
    <location>
        <begin position="513"/>
        <end position="537"/>
    </location>
</feature>
<evidence type="ECO:0000256" key="4">
    <source>
        <dbReference type="ARBA" id="ARBA00022825"/>
    </source>
</evidence>
<dbReference type="SUPFAM" id="SSF52743">
    <property type="entry name" value="Subtilisin-like"/>
    <property type="match status" value="1"/>
</dbReference>
<dbReference type="PROSITE" id="PS51892">
    <property type="entry name" value="SUBTILASE"/>
    <property type="match status" value="1"/>
</dbReference>
<dbReference type="PROSITE" id="PS00137">
    <property type="entry name" value="SUBTILASE_HIS"/>
    <property type="match status" value="1"/>
</dbReference>
<feature type="region of interest" description="Disordered" evidence="6">
    <location>
        <begin position="173"/>
        <end position="192"/>
    </location>
</feature>